<sequence>MPDEPGITARPLVREPLRLAVPGRHRLAGRGSVRLAEAAAEHFVMASPGYGLHHLVTALCESAGFTPHAAFHGSEIATIRGFVAAGLGVAVLPPSREETPGITELPLEDPDAFRTIGLIHATARTPSPVVVDFSNLVARRSQDCFPHSRPA</sequence>
<feature type="domain" description="LysR substrate-binding" evidence="5">
    <location>
        <begin position="2"/>
        <end position="140"/>
    </location>
</feature>
<dbReference type="SUPFAM" id="SSF53850">
    <property type="entry name" value="Periplasmic binding protein-like II"/>
    <property type="match status" value="1"/>
</dbReference>
<accession>A0ABU4F1Z7</accession>
<keyword evidence="2" id="KW-0805">Transcription regulation</keyword>
<evidence type="ECO:0000256" key="3">
    <source>
        <dbReference type="ARBA" id="ARBA00023125"/>
    </source>
</evidence>
<organism evidence="6 7">
    <name type="scientific">Streptomyces prunicolor</name>
    <dbReference type="NCBI Taxonomy" id="67348"/>
    <lineage>
        <taxon>Bacteria</taxon>
        <taxon>Bacillati</taxon>
        <taxon>Actinomycetota</taxon>
        <taxon>Actinomycetes</taxon>
        <taxon>Kitasatosporales</taxon>
        <taxon>Streptomycetaceae</taxon>
        <taxon>Streptomyces</taxon>
    </lineage>
</organism>
<evidence type="ECO:0000259" key="5">
    <source>
        <dbReference type="Pfam" id="PF03466"/>
    </source>
</evidence>
<protein>
    <submittedName>
        <fullName evidence="6">LysR substrate-binding domain-containing protein</fullName>
    </submittedName>
</protein>
<keyword evidence="3" id="KW-0238">DNA-binding</keyword>
<proteinExistence type="inferred from homology"/>
<name>A0ABU4F1Z7_9ACTN</name>
<dbReference type="PANTHER" id="PTHR30346">
    <property type="entry name" value="TRANSCRIPTIONAL DUAL REGULATOR HCAR-RELATED"/>
    <property type="match status" value="1"/>
</dbReference>
<evidence type="ECO:0000256" key="1">
    <source>
        <dbReference type="ARBA" id="ARBA00009437"/>
    </source>
</evidence>
<evidence type="ECO:0000256" key="2">
    <source>
        <dbReference type="ARBA" id="ARBA00023015"/>
    </source>
</evidence>
<evidence type="ECO:0000313" key="6">
    <source>
        <dbReference type="EMBL" id="MDV7214623.1"/>
    </source>
</evidence>
<dbReference type="RefSeq" id="WP_317769787.1">
    <property type="nucleotide sequence ID" value="NZ_JAWMAJ010000003.1"/>
</dbReference>
<dbReference type="PANTHER" id="PTHR30346:SF28">
    <property type="entry name" value="HTH-TYPE TRANSCRIPTIONAL REGULATOR CYNR"/>
    <property type="match status" value="1"/>
</dbReference>
<evidence type="ECO:0000256" key="4">
    <source>
        <dbReference type="ARBA" id="ARBA00023163"/>
    </source>
</evidence>
<reference evidence="6 7" key="1">
    <citation type="submission" date="2023-10" db="EMBL/GenBank/DDBJ databases">
        <title>Characterization of rhizosphere-enriched actinobacteria from wheat plants lab-grown on chernevaya soil.</title>
        <authorList>
            <person name="Tikhonova E.N."/>
            <person name="Konopkin A."/>
            <person name="Kravchenko I.K."/>
        </authorList>
    </citation>
    <scope>NUCLEOTIDE SEQUENCE [LARGE SCALE GENOMIC DNA]</scope>
    <source>
        <strain evidence="6 7">RR29</strain>
    </source>
</reference>
<comment type="caution">
    <text evidence="6">The sequence shown here is derived from an EMBL/GenBank/DDBJ whole genome shotgun (WGS) entry which is preliminary data.</text>
</comment>
<dbReference type="EMBL" id="JAWMAJ010000003">
    <property type="protein sequence ID" value="MDV7214623.1"/>
    <property type="molecule type" value="Genomic_DNA"/>
</dbReference>
<dbReference type="Pfam" id="PF03466">
    <property type="entry name" value="LysR_substrate"/>
    <property type="match status" value="1"/>
</dbReference>
<keyword evidence="7" id="KW-1185">Reference proteome</keyword>
<keyword evidence="4" id="KW-0804">Transcription</keyword>
<dbReference type="Gene3D" id="3.40.190.290">
    <property type="match status" value="1"/>
</dbReference>
<dbReference type="InterPro" id="IPR005119">
    <property type="entry name" value="LysR_subst-bd"/>
</dbReference>
<dbReference type="Proteomes" id="UP001187346">
    <property type="component" value="Unassembled WGS sequence"/>
</dbReference>
<gene>
    <name evidence="6" type="ORF">R5A26_01520</name>
</gene>
<comment type="similarity">
    <text evidence="1">Belongs to the LysR transcriptional regulatory family.</text>
</comment>
<evidence type="ECO:0000313" key="7">
    <source>
        <dbReference type="Proteomes" id="UP001187346"/>
    </source>
</evidence>